<proteinExistence type="predicted"/>
<gene>
    <name evidence="1" type="ORF">Tci_054585</name>
</gene>
<dbReference type="GO" id="GO:0016787">
    <property type="term" value="F:hydrolase activity"/>
    <property type="evidence" value="ECO:0007669"/>
    <property type="project" value="UniProtKB-KW"/>
</dbReference>
<comment type="caution">
    <text evidence="1">The sequence shown here is derived from an EMBL/GenBank/DDBJ whole genome shotgun (WGS) entry which is preliminary data.</text>
</comment>
<sequence length="106" mass="12473">MYECYGMWSFEEETDHMEINNSKGNRLKSEIPIASEWQEIMDIVSPSTHLPSWFTDDDRSVYGALYEKSGFLNSLKVPYSKNQPIHKWTDRSRSIYKKNSLCTRVV</sequence>
<protein>
    <submittedName>
        <fullName evidence="1">Bifunctional epoxide hydrolase 2-like isoform X1</fullName>
    </submittedName>
</protein>
<accession>A0A6L2NAU6</accession>
<dbReference type="AlphaFoldDB" id="A0A6L2NAU6"/>
<organism evidence="1">
    <name type="scientific">Tanacetum cinerariifolium</name>
    <name type="common">Dalmatian daisy</name>
    <name type="synonym">Chrysanthemum cinerariifolium</name>
    <dbReference type="NCBI Taxonomy" id="118510"/>
    <lineage>
        <taxon>Eukaryota</taxon>
        <taxon>Viridiplantae</taxon>
        <taxon>Streptophyta</taxon>
        <taxon>Embryophyta</taxon>
        <taxon>Tracheophyta</taxon>
        <taxon>Spermatophyta</taxon>
        <taxon>Magnoliopsida</taxon>
        <taxon>eudicotyledons</taxon>
        <taxon>Gunneridae</taxon>
        <taxon>Pentapetalae</taxon>
        <taxon>asterids</taxon>
        <taxon>campanulids</taxon>
        <taxon>Asterales</taxon>
        <taxon>Asteraceae</taxon>
        <taxon>Asteroideae</taxon>
        <taxon>Anthemideae</taxon>
        <taxon>Anthemidinae</taxon>
        <taxon>Tanacetum</taxon>
    </lineage>
</organism>
<dbReference type="EMBL" id="BKCJ010008512">
    <property type="protein sequence ID" value="GEU82607.1"/>
    <property type="molecule type" value="Genomic_DNA"/>
</dbReference>
<evidence type="ECO:0000313" key="1">
    <source>
        <dbReference type="EMBL" id="GEU82607.1"/>
    </source>
</evidence>
<reference evidence="1" key="1">
    <citation type="journal article" date="2019" name="Sci. Rep.">
        <title>Draft genome of Tanacetum cinerariifolium, the natural source of mosquito coil.</title>
        <authorList>
            <person name="Yamashiro T."/>
            <person name="Shiraishi A."/>
            <person name="Satake H."/>
            <person name="Nakayama K."/>
        </authorList>
    </citation>
    <scope>NUCLEOTIDE SEQUENCE</scope>
</reference>
<name>A0A6L2NAU6_TANCI</name>
<keyword evidence="1" id="KW-0378">Hydrolase</keyword>